<dbReference type="RefSeq" id="WP_216359581.1">
    <property type="nucleotide sequence ID" value="NZ_JACHXB010000001.1"/>
</dbReference>
<protein>
    <submittedName>
        <fullName evidence="2">FMN reductase</fullName>
    </submittedName>
</protein>
<reference evidence="2 3" key="1">
    <citation type="submission" date="2017-09" db="EMBL/GenBank/DDBJ databases">
        <authorList>
            <person name="Ehlers B."/>
            <person name="Leendertz F.H."/>
        </authorList>
    </citation>
    <scope>NUCLEOTIDE SEQUENCE [LARGE SCALE GENOMIC DNA]</scope>
    <source>
        <strain evidence="2 3">DSM 46844</strain>
    </source>
</reference>
<accession>A0A285E6F3</accession>
<gene>
    <name evidence="2" type="ORF">SAMN06893097_101485</name>
</gene>
<dbReference type="GO" id="GO:0005829">
    <property type="term" value="C:cytosol"/>
    <property type="evidence" value="ECO:0007669"/>
    <property type="project" value="TreeGrafter"/>
</dbReference>
<dbReference type="Pfam" id="PF03358">
    <property type="entry name" value="FMN_red"/>
    <property type="match status" value="1"/>
</dbReference>
<dbReference type="PANTHER" id="PTHR30543">
    <property type="entry name" value="CHROMATE REDUCTASE"/>
    <property type="match status" value="1"/>
</dbReference>
<dbReference type="GO" id="GO:0016491">
    <property type="term" value="F:oxidoreductase activity"/>
    <property type="evidence" value="ECO:0007669"/>
    <property type="project" value="InterPro"/>
</dbReference>
<evidence type="ECO:0000259" key="1">
    <source>
        <dbReference type="Pfam" id="PF03358"/>
    </source>
</evidence>
<sequence length="217" mass="22646">MDAAATAAPPDRAEGVVRPLHVVGIGGTVRPGSSSEQALRTAMRRAEALGATTRVFTGAELAQLPMYAPESGSGGPVAEELVAELRRADGVIVASPGYHGSLSGLVKNALDYTEDMRADRLPYLADRSVGLIVTAYGWQASVTTLTALRAIVHALRGWVTPYGAAINSAQCSFADGACSDQRVLEQLHTVADEVVRFAELVSARRAPALLGPQGGPR</sequence>
<dbReference type="Proteomes" id="UP000219514">
    <property type="component" value="Unassembled WGS sequence"/>
</dbReference>
<dbReference type="EMBL" id="OBDO01000001">
    <property type="protein sequence ID" value="SNX94688.1"/>
    <property type="molecule type" value="Genomic_DNA"/>
</dbReference>
<feature type="domain" description="NADPH-dependent FMN reductase-like" evidence="1">
    <location>
        <begin position="21"/>
        <end position="165"/>
    </location>
</feature>
<keyword evidence="3" id="KW-1185">Reference proteome</keyword>
<organism evidence="2 3">
    <name type="scientific">Geodermatophilus sabuli</name>
    <dbReference type="NCBI Taxonomy" id="1564158"/>
    <lineage>
        <taxon>Bacteria</taxon>
        <taxon>Bacillati</taxon>
        <taxon>Actinomycetota</taxon>
        <taxon>Actinomycetes</taxon>
        <taxon>Geodermatophilales</taxon>
        <taxon>Geodermatophilaceae</taxon>
        <taxon>Geodermatophilus</taxon>
    </lineage>
</organism>
<dbReference type="GO" id="GO:0010181">
    <property type="term" value="F:FMN binding"/>
    <property type="evidence" value="ECO:0007669"/>
    <property type="project" value="TreeGrafter"/>
</dbReference>
<dbReference type="InterPro" id="IPR050712">
    <property type="entry name" value="NAD(P)H-dep_reductase"/>
</dbReference>
<dbReference type="AlphaFoldDB" id="A0A285E6F3"/>
<dbReference type="PANTHER" id="PTHR30543:SF21">
    <property type="entry name" value="NAD(P)H-DEPENDENT FMN REDUCTASE LOT6"/>
    <property type="match status" value="1"/>
</dbReference>
<name>A0A285E6F3_9ACTN</name>
<evidence type="ECO:0000313" key="2">
    <source>
        <dbReference type="EMBL" id="SNX94688.1"/>
    </source>
</evidence>
<evidence type="ECO:0000313" key="3">
    <source>
        <dbReference type="Proteomes" id="UP000219514"/>
    </source>
</evidence>
<proteinExistence type="predicted"/>
<dbReference type="InterPro" id="IPR029039">
    <property type="entry name" value="Flavoprotein-like_sf"/>
</dbReference>
<dbReference type="SUPFAM" id="SSF52218">
    <property type="entry name" value="Flavoproteins"/>
    <property type="match status" value="1"/>
</dbReference>
<dbReference type="InterPro" id="IPR005025">
    <property type="entry name" value="FMN_Rdtase-like_dom"/>
</dbReference>
<dbReference type="Gene3D" id="3.40.50.360">
    <property type="match status" value="1"/>
</dbReference>